<accession>A0AAD2JIG7</accession>
<dbReference type="PANTHER" id="PTHR43792">
    <property type="entry name" value="GNAT FAMILY, PUTATIVE (AFU_ORTHOLOGUE AFUA_3G00765)-RELATED-RELATED"/>
    <property type="match status" value="1"/>
</dbReference>
<comment type="caution">
    <text evidence="3">The sequence shown here is derived from an EMBL/GenBank/DDBJ whole genome shotgun (WGS) entry which is preliminary data.</text>
</comment>
<name>A0AAD2JIG7_9STRA</name>
<dbReference type="PANTHER" id="PTHR43792:SF1">
    <property type="entry name" value="N-ACETYLTRANSFERASE DOMAIN-CONTAINING PROTEIN"/>
    <property type="match status" value="1"/>
</dbReference>
<keyword evidence="4" id="KW-1185">Reference proteome</keyword>
<evidence type="ECO:0000313" key="4">
    <source>
        <dbReference type="Proteomes" id="UP001295423"/>
    </source>
</evidence>
<organism evidence="3 4">
    <name type="scientific">Cylindrotheca closterium</name>
    <dbReference type="NCBI Taxonomy" id="2856"/>
    <lineage>
        <taxon>Eukaryota</taxon>
        <taxon>Sar</taxon>
        <taxon>Stramenopiles</taxon>
        <taxon>Ochrophyta</taxon>
        <taxon>Bacillariophyta</taxon>
        <taxon>Bacillariophyceae</taxon>
        <taxon>Bacillariophycidae</taxon>
        <taxon>Bacillariales</taxon>
        <taxon>Bacillariaceae</taxon>
        <taxon>Cylindrotheca</taxon>
    </lineage>
</organism>
<gene>
    <name evidence="2" type="ORF">CYCCA115_LOCUS14554</name>
    <name evidence="3" type="ORF">CYCCA115_LOCUS14558</name>
</gene>
<proteinExistence type="predicted"/>
<reference evidence="3" key="1">
    <citation type="submission" date="2023-08" db="EMBL/GenBank/DDBJ databases">
        <authorList>
            <person name="Audoor S."/>
            <person name="Bilcke G."/>
        </authorList>
    </citation>
    <scope>NUCLEOTIDE SEQUENCE</scope>
</reference>
<dbReference type="InterPro" id="IPR000182">
    <property type="entry name" value="GNAT_dom"/>
</dbReference>
<sequence length="314" mass="36635">MAPGDSQANIKKKRKTEIAAKEKVKLVKRFKLFKLNYDDVENLSVSLKPFLTELEKERGPDSTPTDDAFRRWIKNVDEGKWTEEMSQKRNRKPKLKKEIRNIVSEDETNSLTDSEYVHGVQEFLTRLPQLPVIAIERCQESDLTEYYDHLWSQPKVMELYSEGEVRSRDYVAGRLKTWCKRWDDNFPFSAFTVRLPDGNNTFLGCMILGLSEEENTAEIAGLLRQEYWRKGFATAGMIHLLAHARELFQDRKKVADGEPFERIVATCHPKNIASQFLLESQGFHQYTPPIRWRADRLYYALTIPPVIRNFTDVP</sequence>
<dbReference type="Pfam" id="PF13302">
    <property type="entry name" value="Acetyltransf_3"/>
    <property type="match status" value="1"/>
</dbReference>
<dbReference type="InterPro" id="IPR016181">
    <property type="entry name" value="Acyl_CoA_acyltransferase"/>
</dbReference>
<dbReference type="AlphaFoldDB" id="A0AAD2JIG7"/>
<dbReference type="Gene3D" id="3.40.630.30">
    <property type="match status" value="1"/>
</dbReference>
<evidence type="ECO:0000259" key="1">
    <source>
        <dbReference type="PROSITE" id="PS51186"/>
    </source>
</evidence>
<protein>
    <recommendedName>
        <fullName evidence="1">N-acetyltransferase domain-containing protein</fullName>
    </recommendedName>
</protein>
<dbReference type="InterPro" id="IPR051531">
    <property type="entry name" value="N-acetyltransferase"/>
</dbReference>
<dbReference type="PROSITE" id="PS51186">
    <property type="entry name" value="GNAT"/>
    <property type="match status" value="1"/>
</dbReference>
<dbReference type="Proteomes" id="UP001295423">
    <property type="component" value="Unassembled WGS sequence"/>
</dbReference>
<evidence type="ECO:0000313" key="3">
    <source>
        <dbReference type="EMBL" id="CAJ1953960.1"/>
    </source>
</evidence>
<evidence type="ECO:0000313" key="2">
    <source>
        <dbReference type="EMBL" id="CAJ1953956.1"/>
    </source>
</evidence>
<dbReference type="EMBL" id="CAKOGP040001847">
    <property type="protein sequence ID" value="CAJ1953960.1"/>
    <property type="molecule type" value="Genomic_DNA"/>
</dbReference>
<feature type="domain" description="N-acetyltransferase" evidence="1">
    <location>
        <begin position="125"/>
        <end position="304"/>
    </location>
</feature>
<dbReference type="GO" id="GO:0016747">
    <property type="term" value="F:acyltransferase activity, transferring groups other than amino-acyl groups"/>
    <property type="evidence" value="ECO:0007669"/>
    <property type="project" value="InterPro"/>
</dbReference>
<dbReference type="EMBL" id="CAKOGP040001847">
    <property type="protein sequence ID" value="CAJ1953956.1"/>
    <property type="molecule type" value="Genomic_DNA"/>
</dbReference>
<dbReference type="SUPFAM" id="SSF55729">
    <property type="entry name" value="Acyl-CoA N-acyltransferases (Nat)"/>
    <property type="match status" value="1"/>
</dbReference>